<keyword evidence="11" id="KW-1071">Ligand-gated ion channel</keyword>
<dbReference type="Proteomes" id="UP000747542">
    <property type="component" value="Unassembled WGS sequence"/>
</dbReference>
<keyword evidence="12" id="KW-0407">Ion channel</keyword>
<evidence type="ECO:0000256" key="5">
    <source>
        <dbReference type="ARBA" id="ARBA00022692"/>
    </source>
</evidence>
<dbReference type="AlphaFoldDB" id="A0A8J5MSA7"/>
<evidence type="ECO:0000259" key="14">
    <source>
        <dbReference type="Pfam" id="PF10613"/>
    </source>
</evidence>
<reference evidence="15" key="1">
    <citation type="journal article" date="2021" name="Sci. Adv.">
        <title>The American lobster genome reveals insights on longevity, neural, and immune adaptations.</title>
        <authorList>
            <person name="Polinski J.M."/>
            <person name="Zimin A.V."/>
            <person name="Clark K.F."/>
            <person name="Kohn A.B."/>
            <person name="Sadowski N."/>
            <person name="Timp W."/>
            <person name="Ptitsyn A."/>
            <person name="Khanna P."/>
            <person name="Romanova D.Y."/>
            <person name="Williams P."/>
            <person name="Greenwood S.J."/>
            <person name="Moroz L.L."/>
            <person name="Walt D.R."/>
            <person name="Bodnar A.G."/>
        </authorList>
    </citation>
    <scope>NUCLEOTIDE SEQUENCE</scope>
    <source>
        <strain evidence="15">GMGI-L3</strain>
    </source>
</reference>
<dbReference type="InterPro" id="IPR019594">
    <property type="entry name" value="Glu/Gly-bd"/>
</dbReference>
<dbReference type="EMBL" id="JAHLQT010027705">
    <property type="protein sequence ID" value="KAG7162305.1"/>
    <property type="molecule type" value="Genomic_DNA"/>
</dbReference>
<evidence type="ECO:0000256" key="13">
    <source>
        <dbReference type="SAM" id="Phobius"/>
    </source>
</evidence>
<evidence type="ECO:0000256" key="6">
    <source>
        <dbReference type="ARBA" id="ARBA00022989"/>
    </source>
</evidence>
<accession>A0A8J5MSA7</accession>
<feature type="transmembrane region" description="Helical" evidence="13">
    <location>
        <begin position="525"/>
        <end position="547"/>
    </location>
</feature>
<protein>
    <submittedName>
        <fullName evidence="15">Glutamate receptor-like 23</fullName>
    </submittedName>
</protein>
<dbReference type="GO" id="GO:0005886">
    <property type="term" value="C:plasma membrane"/>
    <property type="evidence" value="ECO:0007669"/>
    <property type="project" value="UniProtKB-SubCell"/>
</dbReference>
<dbReference type="GO" id="GO:0015276">
    <property type="term" value="F:ligand-gated monoatomic ion channel activity"/>
    <property type="evidence" value="ECO:0007669"/>
    <property type="project" value="InterPro"/>
</dbReference>
<dbReference type="InterPro" id="IPR052192">
    <property type="entry name" value="Insect_Ionotropic_Sensory_Rcpt"/>
</dbReference>
<dbReference type="Pfam" id="PF10613">
    <property type="entry name" value="Lig_chan-Glu_bd"/>
    <property type="match status" value="1"/>
</dbReference>
<dbReference type="SUPFAM" id="SSF53850">
    <property type="entry name" value="Periplasmic binding protein-like II"/>
    <property type="match status" value="1"/>
</dbReference>
<keyword evidence="9 15" id="KW-0675">Receptor</keyword>
<evidence type="ECO:0000256" key="3">
    <source>
        <dbReference type="ARBA" id="ARBA00022448"/>
    </source>
</evidence>
<dbReference type="Pfam" id="PF13384">
    <property type="entry name" value="HTH_23"/>
    <property type="match status" value="1"/>
</dbReference>
<evidence type="ECO:0000256" key="9">
    <source>
        <dbReference type="ARBA" id="ARBA00023170"/>
    </source>
</evidence>
<dbReference type="PANTHER" id="PTHR42643:SF24">
    <property type="entry name" value="IONOTROPIC RECEPTOR 60A"/>
    <property type="match status" value="1"/>
</dbReference>
<keyword evidence="16" id="KW-1185">Reference proteome</keyword>
<dbReference type="Gene3D" id="3.40.190.10">
    <property type="entry name" value="Periplasmic binding protein-like II"/>
    <property type="match status" value="1"/>
</dbReference>
<dbReference type="SUPFAM" id="SSF46689">
    <property type="entry name" value="Homeodomain-like"/>
    <property type="match status" value="1"/>
</dbReference>
<keyword evidence="10" id="KW-0325">Glycoprotein</keyword>
<proteinExistence type="predicted"/>
<feature type="non-terminal residue" evidence="15">
    <location>
        <position position="1"/>
    </location>
</feature>
<keyword evidence="6 13" id="KW-1133">Transmembrane helix</keyword>
<evidence type="ECO:0000256" key="7">
    <source>
        <dbReference type="ARBA" id="ARBA00023065"/>
    </source>
</evidence>
<dbReference type="PANTHER" id="PTHR42643">
    <property type="entry name" value="IONOTROPIC RECEPTOR 20A-RELATED"/>
    <property type="match status" value="1"/>
</dbReference>
<keyword evidence="7" id="KW-0406">Ion transport</keyword>
<dbReference type="GO" id="GO:0005634">
    <property type="term" value="C:nucleus"/>
    <property type="evidence" value="ECO:0007669"/>
    <property type="project" value="UniProtKB-SubCell"/>
</dbReference>
<evidence type="ECO:0000256" key="12">
    <source>
        <dbReference type="ARBA" id="ARBA00023303"/>
    </source>
</evidence>
<comment type="subcellular location">
    <subcellularLocation>
        <location evidence="2">Cell membrane</location>
        <topology evidence="2">Multi-pass membrane protein</topology>
    </subcellularLocation>
    <subcellularLocation>
        <location evidence="1">Nucleus</location>
    </subcellularLocation>
</comment>
<keyword evidence="3" id="KW-0813">Transport</keyword>
<sequence length="613" mass="70439">IKIMKYRRPNKPTDLSERAKLVSMWVDGISCRNIARQTGKSVSTVCRWITRWKREGNVNTKPRIGRPFKTRILHTDMTISSLMFALISLLIVREYVSGPVNHMAVLAVDSVYEEGVTMAFEKGGFAYHVSEMVGQVVEQHLAGCHLVLVDTTQSPLFSIMIRQLVSSGESVMVVEAWRMFLYKQVFRNESVSDWNIRDEIVMDQLARDQLLQGLFLEWCEVWRRPEIPVVVVGERDGVETVLLHHSLRNTIHTLYLALHDLPLHRGQGPSLNMRSRKKNIIRGSKSEQVWLYGRCLYCKKGDAQVQLLHRGNLTYGLQLSVNLFPEHLGNFLGHTFQLVVNQYLPFIDIELDKEPGTPVAPRDSLNTRMLHTIASSLNFTYVKSLQERLTEVHHQVRGALEFSSEVMKRNLDVKASQVCYKDGGKVWRYNPQWKKGQSPKLQYVLRQPLDEKWGTPADDGNWTGIVGDLQHQKADFSLDLTLSESRSRVMDHSRVYNYDPYIILSLKPSSLPRHLSLTRPFKGEVWMSITVCTSVLGIILWLLQMAWSWASAYRSSLIAHLSVQSKYPPINTFQDLLDRDDWSWGSNELIGTNFLYFNGSSDPDVQEIYKNME</sequence>
<keyword evidence="5 13" id="KW-0812">Transmembrane</keyword>
<dbReference type="InterPro" id="IPR036388">
    <property type="entry name" value="WH-like_DNA-bd_sf"/>
</dbReference>
<name>A0A8J5MSA7_HOMAM</name>
<evidence type="ECO:0000256" key="1">
    <source>
        <dbReference type="ARBA" id="ARBA00004123"/>
    </source>
</evidence>
<evidence type="ECO:0000256" key="11">
    <source>
        <dbReference type="ARBA" id="ARBA00023286"/>
    </source>
</evidence>
<keyword evidence="8 13" id="KW-0472">Membrane</keyword>
<evidence type="ECO:0000256" key="8">
    <source>
        <dbReference type="ARBA" id="ARBA00023136"/>
    </source>
</evidence>
<evidence type="ECO:0000256" key="4">
    <source>
        <dbReference type="ARBA" id="ARBA00022475"/>
    </source>
</evidence>
<gene>
    <name evidence="15" type="primary">Glrk-L23</name>
    <name evidence="15" type="ORF">Hamer_G007819</name>
</gene>
<evidence type="ECO:0000313" key="16">
    <source>
        <dbReference type="Proteomes" id="UP000747542"/>
    </source>
</evidence>
<evidence type="ECO:0000256" key="2">
    <source>
        <dbReference type="ARBA" id="ARBA00004651"/>
    </source>
</evidence>
<feature type="domain" description="Ionotropic glutamate receptor L-glutamate and glycine-binding" evidence="14">
    <location>
        <begin position="440"/>
        <end position="508"/>
    </location>
</feature>
<organism evidence="15 16">
    <name type="scientific">Homarus americanus</name>
    <name type="common">American lobster</name>
    <dbReference type="NCBI Taxonomy" id="6706"/>
    <lineage>
        <taxon>Eukaryota</taxon>
        <taxon>Metazoa</taxon>
        <taxon>Ecdysozoa</taxon>
        <taxon>Arthropoda</taxon>
        <taxon>Crustacea</taxon>
        <taxon>Multicrustacea</taxon>
        <taxon>Malacostraca</taxon>
        <taxon>Eumalacostraca</taxon>
        <taxon>Eucarida</taxon>
        <taxon>Decapoda</taxon>
        <taxon>Pleocyemata</taxon>
        <taxon>Astacidea</taxon>
        <taxon>Nephropoidea</taxon>
        <taxon>Nephropidae</taxon>
        <taxon>Homarus</taxon>
    </lineage>
</organism>
<feature type="non-terminal residue" evidence="15">
    <location>
        <position position="613"/>
    </location>
</feature>
<dbReference type="Gene3D" id="1.10.10.10">
    <property type="entry name" value="Winged helix-like DNA-binding domain superfamily/Winged helix DNA-binding domain"/>
    <property type="match status" value="1"/>
</dbReference>
<evidence type="ECO:0000256" key="10">
    <source>
        <dbReference type="ARBA" id="ARBA00023180"/>
    </source>
</evidence>
<keyword evidence="4" id="KW-1003">Cell membrane</keyword>
<evidence type="ECO:0000313" key="15">
    <source>
        <dbReference type="EMBL" id="KAG7162305.1"/>
    </source>
</evidence>
<dbReference type="InterPro" id="IPR009057">
    <property type="entry name" value="Homeodomain-like_sf"/>
</dbReference>
<comment type="caution">
    <text evidence="15">The sequence shown here is derived from an EMBL/GenBank/DDBJ whole genome shotgun (WGS) entry which is preliminary data.</text>
</comment>